<sequence>MRRILVANRGEIACRIIRAAQALGMETVAVHSAADAGALHCEMADIAVAVGPAPAAQSYLNVEAVLAAGTAHGADGVHPGYGFLSENTAFARAAQAQGMQWIGPSVESIENMGDKNRARDIAAACGVPVLPGSIRFLPEDLSRLHAEAQRVGYPVLVKAAPVLVKAAGGGGGIGMKRVDGPGTLAATVASTQALALKAFGDASVYLERYVPRARHIEVQVFGFGDGTAVHLFERECSVQRRFQKIIEESPAPDVPAAVLASMSAAAVALAAHQRYSGAGTVEFILDADSGEYFFLEMNTRIQVEHGVTEAITGWDLVQAQIRLAAGTLAPSAQHEIRRSGAAIECRLYAENPARHFMPSPGKLARFSLPAGMAGLRVDTGVREGDAITPFYDPMIAKLIAYGTDREAAIATMQAALGATVIEGIRHNAVFLGRVLDHADFRAGRVDTGFVERELAVLVGESAAPVAVPAPSAVAVRA</sequence>
<proteinExistence type="predicted"/>
<evidence type="ECO:0000313" key="9">
    <source>
        <dbReference type="Proteomes" id="UP000005808"/>
    </source>
</evidence>
<dbReference type="InterPro" id="IPR005481">
    <property type="entry name" value="BC-like_N"/>
</dbReference>
<dbReference type="Pfam" id="PF00289">
    <property type="entry name" value="Biotin_carb_N"/>
    <property type="match status" value="1"/>
</dbReference>
<evidence type="ECO:0000256" key="3">
    <source>
        <dbReference type="ARBA" id="ARBA00022840"/>
    </source>
</evidence>
<dbReference type="GO" id="GO:0005524">
    <property type="term" value="F:ATP binding"/>
    <property type="evidence" value="ECO:0007669"/>
    <property type="project" value="UniProtKB-UniRule"/>
</dbReference>
<keyword evidence="1" id="KW-0436">Ligase</keyword>
<dbReference type="InterPro" id="IPR050856">
    <property type="entry name" value="Biotin_carboxylase_complex"/>
</dbReference>
<protein>
    <submittedName>
        <fullName evidence="8">Carbamoyl-phosphate synthase</fullName>
    </submittedName>
</protein>
<gene>
    <name evidence="8" type="ORF">OR16_06314</name>
</gene>
<dbReference type="PROSITE" id="PS50979">
    <property type="entry name" value="BC"/>
    <property type="match status" value="1"/>
</dbReference>
<organism evidence="8 9">
    <name type="scientific">Cupriavidus basilensis OR16</name>
    <dbReference type="NCBI Taxonomy" id="1127483"/>
    <lineage>
        <taxon>Bacteria</taxon>
        <taxon>Pseudomonadati</taxon>
        <taxon>Pseudomonadota</taxon>
        <taxon>Betaproteobacteria</taxon>
        <taxon>Burkholderiales</taxon>
        <taxon>Burkholderiaceae</taxon>
        <taxon>Cupriavidus</taxon>
    </lineage>
</organism>
<dbReference type="GO" id="GO:0046872">
    <property type="term" value="F:metal ion binding"/>
    <property type="evidence" value="ECO:0007669"/>
    <property type="project" value="InterPro"/>
</dbReference>
<dbReference type="SMART" id="SM00878">
    <property type="entry name" value="Biotin_carb_C"/>
    <property type="match status" value="1"/>
</dbReference>
<feature type="domain" description="Biotin carboxylation" evidence="7">
    <location>
        <begin position="1"/>
        <end position="455"/>
    </location>
</feature>
<evidence type="ECO:0000259" key="7">
    <source>
        <dbReference type="PROSITE" id="PS50979"/>
    </source>
</evidence>
<dbReference type="PANTHER" id="PTHR18866">
    <property type="entry name" value="CARBOXYLASE:PYRUVATE/ACETYL-COA/PROPIONYL-COA CARBOXYLASE"/>
    <property type="match status" value="1"/>
</dbReference>
<comment type="caution">
    <text evidence="8">The sequence shown here is derived from an EMBL/GenBank/DDBJ whole genome shotgun (WGS) entry which is preliminary data.</text>
</comment>
<dbReference type="Pfam" id="PF02786">
    <property type="entry name" value="CPSase_L_D2"/>
    <property type="match status" value="1"/>
</dbReference>
<dbReference type="InterPro" id="IPR011761">
    <property type="entry name" value="ATP-grasp"/>
</dbReference>
<dbReference type="InterPro" id="IPR005482">
    <property type="entry name" value="Biotin_COase_C"/>
</dbReference>
<feature type="domain" description="ATP-grasp" evidence="6">
    <location>
        <begin position="119"/>
        <end position="325"/>
    </location>
</feature>
<evidence type="ECO:0000313" key="8">
    <source>
        <dbReference type="EMBL" id="EHP43702.1"/>
    </source>
</evidence>
<dbReference type="FunFam" id="3.40.50.20:FF:000010">
    <property type="entry name" value="Propionyl-CoA carboxylase subunit alpha"/>
    <property type="match status" value="1"/>
</dbReference>
<dbReference type="PROSITE" id="PS50975">
    <property type="entry name" value="ATP_GRASP"/>
    <property type="match status" value="1"/>
</dbReference>
<evidence type="ECO:0000259" key="6">
    <source>
        <dbReference type="PROSITE" id="PS50975"/>
    </source>
</evidence>
<dbReference type="SUPFAM" id="SSF52440">
    <property type="entry name" value="PreATP-grasp domain"/>
    <property type="match status" value="1"/>
</dbReference>
<dbReference type="Pfam" id="PF02785">
    <property type="entry name" value="Biotin_carb_C"/>
    <property type="match status" value="1"/>
</dbReference>
<dbReference type="PROSITE" id="PS00867">
    <property type="entry name" value="CPSASE_2"/>
    <property type="match status" value="1"/>
</dbReference>
<evidence type="ECO:0000256" key="5">
    <source>
        <dbReference type="PROSITE-ProRule" id="PRU00409"/>
    </source>
</evidence>
<dbReference type="SUPFAM" id="SSF51246">
    <property type="entry name" value="Rudiment single hybrid motif"/>
    <property type="match status" value="1"/>
</dbReference>
<dbReference type="Gene3D" id="3.30.470.20">
    <property type="entry name" value="ATP-grasp fold, B domain"/>
    <property type="match status" value="1"/>
</dbReference>
<dbReference type="PANTHER" id="PTHR18866:SF33">
    <property type="entry name" value="METHYLCROTONOYL-COA CARBOXYLASE SUBUNIT ALPHA, MITOCHONDRIAL-RELATED"/>
    <property type="match status" value="1"/>
</dbReference>
<accession>H1S189</accession>
<evidence type="ECO:0000256" key="1">
    <source>
        <dbReference type="ARBA" id="ARBA00022598"/>
    </source>
</evidence>
<keyword evidence="2 5" id="KW-0547">Nucleotide-binding</keyword>
<name>H1S189_9BURK</name>
<dbReference type="InterPro" id="IPR005479">
    <property type="entry name" value="CPAse_ATP-bd"/>
</dbReference>
<dbReference type="SUPFAM" id="SSF56059">
    <property type="entry name" value="Glutathione synthetase ATP-binding domain-like"/>
    <property type="match status" value="1"/>
</dbReference>
<dbReference type="RefSeq" id="WP_006157035.1">
    <property type="nucleotide sequence ID" value="NZ_AHJE01000016.1"/>
</dbReference>
<keyword evidence="3 5" id="KW-0067">ATP-binding</keyword>
<keyword evidence="4" id="KW-0092">Biotin</keyword>
<dbReference type="OrthoDB" id="9803706at2"/>
<dbReference type="PATRIC" id="fig|1127483.3.peg.1260"/>
<dbReference type="EMBL" id="AHJE01000016">
    <property type="protein sequence ID" value="EHP43702.1"/>
    <property type="molecule type" value="Genomic_DNA"/>
</dbReference>
<dbReference type="InterPro" id="IPR011054">
    <property type="entry name" value="Rudment_hybrid_motif"/>
</dbReference>
<reference evidence="8 9" key="1">
    <citation type="journal article" date="2012" name="J. Bacteriol.">
        <title>De Novo Genome Project of Cupriavidus basilensis OR16.</title>
        <authorList>
            <person name="Cserhati M."/>
            <person name="Kriszt B."/>
            <person name="Szoboszlay S."/>
            <person name="Toth A."/>
            <person name="Szabo I."/>
            <person name="Tancsics A."/>
            <person name="Nagy I."/>
            <person name="Horvath B."/>
            <person name="Nagy I."/>
            <person name="Kukolya J."/>
        </authorList>
    </citation>
    <scope>NUCLEOTIDE SEQUENCE [LARGE SCALE GENOMIC DNA]</scope>
    <source>
        <strain evidence="8 9">OR16</strain>
    </source>
</reference>
<dbReference type="InterPro" id="IPR011764">
    <property type="entry name" value="Biotin_carboxylation_dom"/>
</dbReference>
<evidence type="ECO:0000256" key="4">
    <source>
        <dbReference type="ARBA" id="ARBA00023267"/>
    </source>
</evidence>
<dbReference type="GO" id="GO:0016874">
    <property type="term" value="F:ligase activity"/>
    <property type="evidence" value="ECO:0007669"/>
    <property type="project" value="UniProtKB-KW"/>
</dbReference>
<dbReference type="AlphaFoldDB" id="H1S189"/>
<dbReference type="Proteomes" id="UP000005808">
    <property type="component" value="Unassembled WGS sequence"/>
</dbReference>
<dbReference type="InterPro" id="IPR016185">
    <property type="entry name" value="PreATP-grasp_dom_sf"/>
</dbReference>
<evidence type="ECO:0000256" key="2">
    <source>
        <dbReference type="ARBA" id="ARBA00022741"/>
    </source>
</evidence>